<dbReference type="SUPFAM" id="SSF103473">
    <property type="entry name" value="MFS general substrate transporter"/>
    <property type="match status" value="1"/>
</dbReference>
<dbReference type="EMBL" id="CH479179">
    <property type="protein sequence ID" value="EDW24243.1"/>
    <property type="molecule type" value="Genomic_DNA"/>
</dbReference>
<dbReference type="GO" id="GO:0051119">
    <property type="term" value="F:sugar transmembrane transporter activity"/>
    <property type="evidence" value="ECO:0007669"/>
    <property type="project" value="InterPro"/>
</dbReference>
<keyword evidence="6" id="KW-0325">Glycoprotein</keyword>
<dbReference type="InterPro" id="IPR005829">
    <property type="entry name" value="Sugar_transporter_CS"/>
</dbReference>
<dbReference type="PANTHER" id="PTHR48021:SF47">
    <property type="entry name" value="GH17672P"/>
    <property type="match status" value="1"/>
</dbReference>
<keyword evidence="3 8" id="KW-0812">Transmembrane</keyword>
<evidence type="ECO:0000256" key="5">
    <source>
        <dbReference type="ARBA" id="ARBA00023136"/>
    </source>
</evidence>
<evidence type="ECO:0000256" key="6">
    <source>
        <dbReference type="ARBA" id="ARBA00023180"/>
    </source>
</evidence>
<feature type="transmembrane region" description="Helical" evidence="8">
    <location>
        <begin position="339"/>
        <end position="360"/>
    </location>
</feature>
<evidence type="ECO:0000313" key="11">
    <source>
        <dbReference type="Proteomes" id="UP000008744"/>
    </source>
</evidence>
<name>B4G348_DROPE</name>
<dbReference type="Pfam" id="PF00083">
    <property type="entry name" value="Sugar_tr"/>
    <property type="match status" value="1"/>
</dbReference>
<dbReference type="OrthoDB" id="4142200at2759"/>
<evidence type="ECO:0000259" key="9">
    <source>
        <dbReference type="PROSITE" id="PS50850"/>
    </source>
</evidence>
<evidence type="ECO:0000256" key="4">
    <source>
        <dbReference type="ARBA" id="ARBA00022989"/>
    </source>
</evidence>
<dbReference type="PROSITE" id="PS00217">
    <property type="entry name" value="SUGAR_TRANSPORT_2"/>
    <property type="match status" value="1"/>
</dbReference>
<dbReference type="PROSITE" id="PS50850">
    <property type="entry name" value="MFS"/>
    <property type="match status" value="1"/>
</dbReference>
<dbReference type="FunFam" id="1.20.1250.20:FF:000055">
    <property type="entry name" value="Facilitated trehalose transporter Tret1-2 homolog"/>
    <property type="match status" value="1"/>
</dbReference>
<comment type="similarity">
    <text evidence="7">Belongs to the major facilitator superfamily. Sugar transporter (TC 2.A.1.1) family. Trehalose transporter subfamily.</text>
</comment>
<feature type="transmembrane region" description="Helical" evidence="8">
    <location>
        <begin position="410"/>
        <end position="432"/>
    </location>
</feature>
<evidence type="ECO:0000256" key="3">
    <source>
        <dbReference type="ARBA" id="ARBA00022692"/>
    </source>
</evidence>
<dbReference type="HOGENOM" id="CLU_001265_30_5_1"/>
<comment type="subcellular location">
    <subcellularLocation>
        <location evidence="1">Cell membrane</location>
        <topology evidence="1">Multi-pass membrane protein</topology>
    </subcellularLocation>
</comment>
<keyword evidence="11" id="KW-1185">Reference proteome</keyword>
<feature type="transmembrane region" description="Helical" evidence="8">
    <location>
        <begin position="118"/>
        <end position="135"/>
    </location>
</feature>
<feature type="transmembrane region" description="Helical" evidence="8">
    <location>
        <begin position="310"/>
        <end position="332"/>
    </location>
</feature>
<reference evidence="10 11" key="1">
    <citation type="journal article" date="2007" name="Nature">
        <title>Evolution of genes and genomes on the Drosophila phylogeny.</title>
        <authorList>
            <consortium name="Drosophila 12 Genomes Consortium"/>
            <person name="Clark A.G."/>
            <person name="Eisen M.B."/>
            <person name="Smith D.R."/>
            <person name="Bergman C.M."/>
            <person name="Oliver B."/>
            <person name="Markow T.A."/>
            <person name="Kaufman T.C."/>
            <person name="Kellis M."/>
            <person name="Gelbart W."/>
            <person name="Iyer V.N."/>
            <person name="Pollard D.A."/>
            <person name="Sackton T.B."/>
            <person name="Larracuente A.M."/>
            <person name="Singh N.D."/>
            <person name="Abad J.P."/>
            <person name="Abt D.N."/>
            <person name="Adryan B."/>
            <person name="Aguade M."/>
            <person name="Akashi H."/>
            <person name="Anderson W.W."/>
            <person name="Aquadro C.F."/>
            <person name="Ardell D.H."/>
            <person name="Arguello R."/>
            <person name="Artieri C.G."/>
            <person name="Barbash D.A."/>
            <person name="Barker D."/>
            <person name="Barsanti P."/>
            <person name="Batterham P."/>
            <person name="Batzoglou S."/>
            <person name="Begun D."/>
            <person name="Bhutkar A."/>
            <person name="Blanco E."/>
            <person name="Bosak S.A."/>
            <person name="Bradley R.K."/>
            <person name="Brand A.D."/>
            <person name="Brent M.R."/>
            <person name="Brooks A.N."/>
            <person name="Brown R.H."/>
            <person name="Butlin R.K."/>
            <person name="Caggese C."/>
            <person name="Calvi B.R."/>
            <person name="Bernardo de Carvalho A."/>
            <person name="Caspi A."/>
            <person name="Castrezana S."/>
            <person name="Celniker S.E."/>
            <person name="Chang J.L."/>
            <person name="Chapple C."/>
            <person name="Chatterji S."/>
            <person name="Chinwalla A."/>
            <person name="Civetta A."/>
            <person name="Clifton S.W."/>
            <person name="Comeron J.M."/>
            <person name="Costello J.C."/>
            <person name="Coyne J.A."/>
            <person name="Daub J."/>
            <person name="David R.G."/>
            <person name="Delcher A.L."/>
            <person name="Delehaunty K."/>
            <person name="Do C.B."/>
            <person name="Ebling H."/>
            <person name="Edwards K."/>
            <person name="Eickbush T."/>
            <person name="Evans J.D."/>
            <person name="Filipski A."/>
            <person name="Findeiss S."/>
            <person name="Freyhult E."/>
            <person name="Fulton L."/>
            <person name="Fulton R."/>
            <person name="Garcia A.C."/>
            <person name="Gardiner A."/>
            <person name="Garfield D.A."/>
            <person name="Garvin B.E."/>
            <person name="Gibson G."/>
            <person name="Gilbert D."/>
            <person name="Gnerre S."/>
            <person name="Godfrey J."/>
            <person name="Good R."/>
            <person name="Gotea V."/>
            <person name="Gravely B."/>
            <person name="Greenberg A.J."/>
            <person name="Griffiths-Jones S."/>
            <person name="Gross S."/>
            <person name="Guigo R."/>
            <person name="Gustafson E.A."/>
            <person name="Haerty W."/>
            <person name="Hahn M.W."/>
            <person name="Halligan D.L."/>
            <person name="Halpern A.L."/>
            <person name="Halter G.M."/>
            <person name="Han M.V."/>
            <person name="Heger A."/>
            <person name="Hillier L."/>
            <person name="Hinrichs A.S."/>
            <person name="Holmes I."/>
            <person name="Hoskins R.A."/>
            <person name="Hubisz M.J."/>
            <person name="Hultmark D."/>
            <person name="Huntley M.A."/>
            <person name="Jaffe D.B."/>
            <person name="Jagadeeshan S."/>
            <person name="Jeck W.R."/>
            <person name="Johnson J."/>
            <person name="Jones C.D."/>
            <person name="Jordan W.C."/>
            <person name="Karpen G.H."/>
            <person name="Kataoka E."/>
            <person name="Keightley P.D."/>
            <person name="Kheradpour P."/>
            <person name="Kirkness E.F."/>
            <person name="Koerich L.B."/>
            <person name="Kristiansen K."/>
            <person name="Kudrna D."/>
            <person name="Kulathinal R.J."/>
            <person name="Kumar S."/>
            <person name="Kwok R."/>
            <person name="Lander E."/>
            <person name="Langley C.H."/>
            <person name="Lapoint R."/>
            <person name="Lazzaro B.P."/>
            <person name="Lee S.J."/>
            <person name="Levesque L."/>
            <person name="Li R."/>
            <person name="Lin C.F."/>
            <person name="Lin M.F."/>
            <person name="Lindblad-Toh K."/>
            <person name="Llopart A."/>
            <person name="Long M."/>
            <person name="Low L."/>
            <person name="Lozovsky E."/>
            <person name="Lu J."/>
            <person name="Luo M."/>
            <person name="Machado C.A."/>
            <person name="Makalowski W."/>
            <person name="Marzo M."/>
            <person name="Matsuda M."/>
            <person name="Matzkin L."/>
            <person name="McAllister B."/>
            <person name="McBride C.S."/>
            <person name="McKernan B."/>
            <person name="McKernan K."/>
            <person name="Mendez-Lago M."/>
            <person name="Minx P."/>
            <person name="Mollenhauer M.U."/>
            <person name="Montooth K."/>
            <person name="Mount S.M."/>
            <person name="Mu X."/>
            <person name="Myers E."/>
            <person name="Negre B."/>
            <person name="Newfeld S."/>
            <person name="Nielsen R."/>
            <person name="Noor M.A."/>
            <person name="O'Grady P."/>
            <person name="Pachter L."/>
            <person name="Papaceit M."/>
            <person name="Parisi M.J."/>
            <person name="Parisi M."/>
            <person name="Parts L."/>
            <person name="Pedersen J.S."/>
            <person name="Pesole G."/>
            <person name="Phillippy A.M."/>
            <person name="Ponting C.P."/>
            <person name="Pop M."/>
            <person name="Porcelli D."/>
            <person name="Powell J.R."/>
            <person name="Prohaska S."/>
            <person name="Pruitt K."/>
            <person name="Puig M."/>
            <person name="Quesneville H."/>
            <person name="Ram K.R."/>
            <person name="Rand D."/>
            <person name="Rasmussen M.D."/>
            <person name="Reed L.K."/>
            <person name="Reenan R."/>
            <person name="Reily A."/>
            <person name="Remington K.A."/>
            <person name="Rieger T.T."/>
            <person name="Ritchie M.G."/>
            <person name="Robin C."/>
            <person name="Rogers Y.H."/>
            <person name="Rohde C."/>
            <person name="Rozas J."/>
            <person name="Rubenfield M.J."/>
            <person name="Ruiz A."/>
            <person name="Russo S."/>
            <person name="Salzberg S.L."/>
            <person name="Sanchez-Gracia A."/>
            <person name="Saranga D.J."/>
            <person name="Sato H."/>
            <person name="Schaeffer S.W."/>
            <person name="Schatz M.C."/>
            <person name="Schlenke T."/>
            <person name="Schwartz R."/>
            <person name="Segarra C."/>
            <person name="Singh R.S."/>
            <person name="Sirot L."/>
            <person name="Sirota M."/>
            <person name="Sisneros N.B."/>
            <person name="Smith C.D."/>
            <person name="Smith T.F."/>
            <person name="Spieth J."/>
            <person name="Stage D.E."/>
            <person name="Stark A."/>
            <person name="Stephan W."/>
            <person name="Strausberg R.L."/>
            <person name="Strempel S."/>
            <person name="Sturgill D."/>
            <person name="Sutton G."/>
            <person name="Sutton G.G."/>
            <person name="Tao W."/>
            <person name="Teichmann S."/>
            <person name="Tobari Y.N."/>
            <person name="Tomimura Y."/>
            <person name="Tsolas J.M."/>
            <person name="Valente V.L."/>
            <person name="Venter E."/>
            <person name="Venter J.C."/>
            <person name="Vicario S."/>
            <person name="Vieira F.G."/>
            <person name="Vilella A.J."/>
            <person name="Villasante A."/>
            <person name="Walenz B."/>
            <person name="Wang J."/>
            <person name="Wasserman M."/>
            <person name="Watts T."/>
            <person name="Wilson D."/>
            <person name="Wilson R.K."/>
            <person name="Wing R.A."/>
            <person name="Wolfner M.F."/>
            <person name="Wong A."/>
            <person name="Wong G.K."/>
            <person name="Wu C.I."/>
            <person name="Wu G."/>
            <person name="Yamamoto D."/>
            <person name="Yang H.P."/>
            <person name="Yang S.P."/>
            <person name="Yorke J.A."/>
            <person name="Yoshida K."/>
            <person name="Zdobnov E."/>
            <person name="Zhang P."/>
            <person name="Zhang Y."/>
            <person name="Zimin A.V."/>
            <person name="Baldwin J."/>
            <person name="Abdouelleil A."/>
            <person name="Abdulkadir J."/>
            <person name="Abebe A."/>
            <person name="Abera B."/>
            <person name="Abreu J."/>
            <person name="Acer S.C."/>
            <person name="Aftuck L."/>
            <person name="Alexander A."/>
            <person name="An P."/>
            <person name="Anderson E."/>
            <person name="Anderson S."/>
            <person name="Arachi H."/>
            <person name="Azer M."/>
            <person name="Bachantsang P."/>
            <person name="Barry A."/>
            <person name="Bayul T."/>
            <person name="Berlin A."/>
            <person name="Bessette D."/>
            <person name="Bloom T."/>
            <person name="Blye J."/>
            <person name="Boguslavskiy L."/>
            <person name="Bonnet C."/>
            <person name="Boukhgalter B."/>
            <person name="Bourzgui I."/>
            <person name="Brown A."/>
            <person name="Cahill P."/>
            <person name="Channer S."/>
            <person name="Cheshatsang Y."/>
            <person name="Chuda L."/>
            <person name="Citroen M."/>
            <person name="Collymore A."/>
            <person name="Cooke P."/>
            <person name="Costello M."/>
            <person name="D'Aco K."/>
            <person name="Daza R."/>
            <person name="De Haan G."/>
            <person name="DeGray S."/>
            <person name="DeMaso C."/>
            <person name="Dhargay N."/>
            <person name="Dooley K."/>
            <person name="Dooley E."/>
            <person name="Doricent M."/>
            <person name="Dorje P."/>
            <person name="Dorjee K."/>
            <person name="Dupes A."/>
            <person name="Elong R."/>
            <person name="Falk J."/>
            <person name="Farina A."/>
            <person name="Faro S."/>
            <person name="Ferguson D."/>
            <person name="Fisher S."/>
            <person name="Foley C.D."/>
            <person name="Franke A."/>
            <person name="Friedrich D."/>
            <person name="Gadbois L."/>
            <person name="Gearin G."/>
            <person name="Gearin C.R."/>
            <person name="Giannoukos G."/>
            <person name="Goode T."/>
            <person name="Graham J."/>
            <person name="Grandbois E."/>
            <person name="Grewal S."/>
            <person name="Gyaltsen K."/>
            <person name="Hafez N."/>
            <person name="Hagos B."/>
            <person name="Hall J."/>
            <person name="Henson C."/>
            <person name="Hollinger A."/>
            <person name="Honan T."/>
            <person name="Huard M.D."/>
            <person name="Hughes L."/>
            <person name="Hurhula B."/>
            <person name="Husby M.E."/>
            <person name="Kamat A."/>
            <person name="Kanga B."/>
            <person name="Kashin S."/>
            <person name="Khazanovich D."/>
            <person name="Kisner P."/>
            <person name="Lance K."/>
            <person name="Lara M."/>
            <person name="Lee W."/>
            <person name="Lennon N."/>
            <person name="Letendre F."/>
            <person name="LeVine R."/>
            <person name="Lipovsky A."/>
            <person name="Liu X."/>
            <person name="Liu J."/>
            <person name="Liu S."/>
            <person name="Lokyitsang T."/>
            <person name="Lokyitsang Y."/>
            <person name="Lubonja R."/>
            <person name="Lui A."/>
            <person name="MacDonald P."/>
            <person name="Magnisalis V."/>
            <person name="Maru K."/>
            <person name="Matthews C."/>
            <person name="McCusker W."/>
            <person name="McDonough S."/>
            <person name="Mehta T."/>
            <person name="Meldrim J."/>
            <person name="Meneus L."/>
            <person name="Mihai O."/>
            <person name="Mihalev A."/>
            <person name="Mihova T."/>
            <person name="Mittelman R."/>
            <person name="Mlenga V."/>
            <person name="Montmayeur A."/>
            <person name="Mulrain L."/>
            <person name="Navidi A."/>
            <person name="Naylor J."/>
            <person name="Negash T."/>
            <person name="Nguyen T."/>
            <person name="Nguyen N."/>
            <person name="Nicol R."/>
            <person name="Norbu C."/>
            <person name="Norbu N."/>
            <person name="Novod N."/>
            <person name="O'Neill B."/>
            <person name="Osman S."/>
            <person name="Markiewicz E."/>
            <person name="Oyono O.L."/>
            <person name="Patti C."/>
            <person name="Phunkhang P."/>
            <person name="Pierre F."/>
            <person name="Priest M."/>
            <person name="Raghuraman S."/>
            <person name="Rege F."/>
            <person name="Reyes R."/>
            <person name="Rise C."/>
            <person name="Rogov P."/>
            <person name="Ross K."/>
            <person name="Ryan E."/>
            <person name="Settipalli S."/>
            <person name="Shea T."/>
            <person name="Sherpa N."/>
            <person name="Shi L."/>
            <person name="Shih D."/>
            <person name="Sparrow T."/>
            <person name="Spaulding J."/>
            <person name="Stalker J."/>
            <person name="Stange-Thomann N."/>
            <person name="Stavropoulos S."/>
            <person name="Stone C."/>
            <person name="Strader C."/>
            <person name="Tesfaye S."/>
            <person name="Thomson T."/>
            <person name="Thoulutsang Y."/>
            <person name="Thoulutsang D."/>
            <person name="Topham K."/>
            <person name="Topping I."/>
            <person name="Tsamla T."/>
            <person name="Vassiliev H."/>
            <person name="Vo A."/>
            <person name="Wangchuk T."/>
            <person name="Wangdi T."/>
            <person name="Weiand M."/>
            <person name="Wilkinson J."/>
            <person name="Wilson A."/>
            <person name="Yadav S."/>
            <person name="Young G."/>
            <person name="Yu Q."/>
            <person name="Zembek L."/>
            <person name="Zhong D."/>
            <person name="Zimmer A."/>
            <person name="Zwirko Z."/>
            <person name="Jaffe D.B."/>
            <person name="Alvarez P."/>
            <person name="Brockman W."/>
            <person name="Butler J."/>
            <person name="Chin C."/>
            <person name="Gnerre S."/>
            <person name="Grabherr M."/>
            <person name="Kleber M."/>
            <person name="Mauceli E."/>
            <person name="MacCallum I."/>
        </authorList>
    </citation>
    <scope>NUCLEOTIDE SEQUENCE [LARGE SCALE GENOMIC DNA]</scope>
    <source>
        <strain evidence="11">MSH-3 / Tucson 14011-0111.49</strain>
    </source>
</reference>
<keyword evidence="5 8" id="KW-0472">Membrane</keyword>
<feature type="transmembrane region" description="Helical" evidence="8">
    <location>
        <begin position="90"/>
        <end position="111"/>
    </location>
</feature>
<sequence length="479" mass="52051">MPSVAREEETGVKYSYTEVSSFQISEVNTRNMSPEPVKTGRIFMAAVAANLSAFVVGTCLGWTSPIGPKLKTEDTSDSPLDRPITSDEDAWISSLIAIGALIAPFVAGPLADRIGRKWVLLSSSLFFVLAFGINMGASEVWILYLSRLIQGFGVGFVMTVQPMYVGEISTDNVRGATGSLMQLFIVAGILYVYAIGPFVSYMALQWCCIVVPVIFDAIFYFMPESPHYFAGKGRKTDALRSLQFLRGQSAEGVHNEMAEIQSSVEEAMANKGTIMDLFKNPGNRKALFICAGLISFHQSIFASANTGLDPAIATIIIGCVQVASSGLTPIVADRLGRKVMLLTSASVMTVGLTALGAFFYMQLVVGDISNVVWMPVPALVIYNIVYCTGFGPLPWAVLGEMFPANIKSSASSIVASTCWTLGFLVTYFYPALDALGSYYAFWLFAGFMVVAFFFVLFVVMETKGLSLQEIQDRLNSKRN</sequence>
<dbReference type="InterPro" id="IPR036259">
    <property type="entry name" value="MFS_trans_sf"/>
</dbReference>
<feature type="transmembrane region" description="Helical" evidence="8">
    <location>
        <begin position="438"/>
        <end position="459"/>
    </location>
</feature>
<dbReference type="AlphaFoldDB" id="B4G348"/>
<feature type="transmembrane region" description="Helical" evidence="8">
    <location>
        <begin position="286"/>
        <end position="304"/>
    </location>
</feature>
<dbReference type="OMA" id="NAIMVPS"/>
<evidence type="ECO:0000256" key="1">
    <source>
        <dbReference type="ARBA" id="ARBA00004651"/>
    </source>
</evidence>
<keyword evidence="2" id="KW-1003">Cell membrane</keyword>
<organism evidence="11">
    <name type="scientific">Drosophila persimilis</name>
    <name type="common">Fruit fly</name>
    <dbReference type="NCBI Taxonomy" id="7234"/>
    <lineage>
        <taxon>Eukaryota</taxon>
        <taxon>Metazoa</taxon>
        <taxon>Ecdysozoa</taxon>
        <taxon>Arthropoda</taxon>
        <taxon>Hexapoda</taxon>
        <taxon>Insecta</taxon>
        <taxon>Pterygota</taxon>
        <taxon>Neoptera</taxon>
        <taxon>Endopterygota</taxon>
        <taxon>Diptera</taxon>
        <taxon>Brachycera</taxon>
        <taxon>Muscomorpha</taxon>
        <taxon>Ephydroidea</taxon>
        <taxon>Drosophilidae</taxon>
        <taxon>Drosophila</taxon>
        <taxon>Sophophora</taxon>
    </lineage>
</organism>
<dbReference type="InterPro" id="IPR044775">
    <property type="entry name" value="MFS_ERD6/Tret1-like"/>
</dbReference>
<dbReference type="STRING" id="7234.B4G348"/>
<feature type="transmembrane region" description="Helical" evidence="8">
    <location>
        <begin position="202"/>
        <end position="222"/>
    </location>
</feature>
<evidence type="ECO:0000256" key="2">
    <source>
        <dbReference type="ARBA" id="ARBA00022475"/>
    </source>
</evidence>
<accession>B4G348</accession>
<dbReference type="GO" id="GO:0005886">
    <property type="term" value="C:plasma membrane"/>
    <property type="evidence" value="ECO:0007669"/>
    <property type="project" value="UniProtKB-SubCell"/>
</dbReference>
<dbReference type="Proteomes" id="UP000008744">
    <property type="component" value="Unassembled WGS sequence"/>
</dbReference>
<evidence type="ECO:0000313" key="10">
    <source>
        <dbReference type="EMBL" id="EDW24243.1"/>
    </source>
</evidence>
<dbReference type="InterPro" id="IPR020846">
    <property type="entry name" value="MFS_dom"/>
</dbReference>
<keyword evidence="4 8" id="KW-1133">Transmembrane helix</keyword>
<feature type="transmembrane region" description="Helical" evidence="8">
    <location>
        <begin position="380"/>
        <end position="398"/>
    </location>
</feature>
<dbReference type="PANTHER" id="PTHR48021">
    <property type="match status" value="1"/>
</dbReference>
<dbReference type="InterPro" id="IPR050549">
    <property type="entry name" value="MFS_Trehalose_Transporter"/>
</dbReference>
<feature type="transmembrane region" description="Helical" evidence="8">
    <location>
        <begin position="141"/>
        <end position="164"/>
    </location>
</feature>
<feature type="domain" description="Major facilitator superfamily (MFS) profile" evidence="9">
    <location>
        <begin position="45"/>
        <end position="463"/>
    </location>
</feature>
<feature type="transmembrane region" description="Helical" evidence="8">
    <location>
        <begin position="176"/>
        <end position="196"/>
    </location>
</feature>
<dbReference type="InterPro" id="IPR003663">
    <property type="entry name" value="Sugar/inositol_transpt"/>
</dbReference>
<dbReference type="PRINTS" id="PR00171">
    <property type="entry name" value="SUGRTRNSPORT"/>
</dbReference>
<proteinExistence type="inferred from homology"/>
<dbReference type="PhylomeDB" id="B4G348"/>
<protein>
    <submittedName>
        <fullName evidence="10">GL24035</fullName>
    </submittedName>
</protein>
<dbReference type="CDD" id="cd17358">
    <property type="entry name" value="MFS_GLUT6_8_Class3_like"/>
    <property type="match status" value="1"/>
</dbReference>
<gene>
    <name evidence="10" type="primary">Dper\GL24035</name>
    <name evidence="10" type="ORF">Dper_GL24035</name>
</gene>
<dbReference type="InterPro" id="IPR005828">
    <property type="entry name" value="MFS_sugar_transport-like"/>
</dbReference>
<evidence type="ECO:0000256" key="7">
    <source>
        <dbReference type="ARBA" id="ARBA00024348"/>
    </source>
</evidence>
<evidence type="ECO:0000256" key="8">
    <source>
        <dbReference type="SAM" id="Phobius"/>
    </source>
</evidence>
<dbReference type="PROSITE" id="PS00216">
    <property type="entry name" value="SUGAR_TRANSPORT_1"/>
    <property type="match status" value="1"/>
</dbReference>
<dbReference type="eggNOG" id="KOG0254">
    <property type="taxonomic scope" value="Eukaryota"/>
</dbReference>
<dbReference type="Gene3D" id="1.20.1250.20">
    <property type="entry name" value="MFS general substrate transporter like domains"/>
    <property type="match status" value="1"/>
</dbReference>
<feature type="transmembrane region" description="Helical" evidence="8">
    <location>
        <begin position="42"/>
        <end position="63"/>
    </location>
</feature>